<dbReference type="PROSITE" id="PS00784">
    <property type="entry name" value="RIBOSOMAL_L34"/>
    <property type="match status" value="1"/>
</dbReference>
<dbReference type="EMBL" id="RAHX01000001">
    <property type="protein sequence ID" value="RJY09281.1"/>
    <property type="molecule type" value="Genomic_DNA"/>
</dbReference>
<keyword evidence="2 5" id="KW-0689">Ribosomal protein</keyword>
<accession>A0A419RU18</accession>
<dbReference type="GO" id="GO:0003735">
    <property type="term" value="F:structural constituent of ribosome"/>
    <property type="evidence" value="ECO:0007669"/>
    <property type="project" value="InterPro"/>
</dbReference>
<dbReference type="Pfam" id="PF00468">
    <property type="entry name" value="Ribosomal_L34"/>
    <property type="match status" value="1"/>
</dbReference>
<evidence type="ECO:0000256" key="4">
    <source>
        <dbReference type="ARBA" id="ARBA00035177"/>
    </source>
</evidence>
<dbReference type="FunFam" id="1.10.287.3980:FF:000001">
    <property type="entry name" value="Mitochondrial ribosomal protein L34"/>
    <property type="match status" value="1"/>
</dbReference>
<dbReference type="AlphaFoldDB" id="A0A419RU18"/>
<dbReference type="PANTHER" id="PTHR14503">
    <property type="entry name" value="MITOCHONDRIAL RIBOSOMAL PROTEIN 34 FAMILY MEMBER"/>
    <property type="match status" value="1"/>
</dbReference>
<protein>
    <recommendedName>
        <fullName evidence="4 5">Large ribosomal subunit protein bL34</fullName>
    </recommendedName>
</protein>
<dbReference type="InterPro" id="IPR000271">
    <property type="entry name" value="Ribosomal_bL34"/>
</dbReference>
<evidence type="ECO:0000256" key="2">
    <source>
        <dbReference type="ARBA" id="ARBA00022980"/>
    </source>
</evidence>
<proteinExistence type="inferred from homology"/>
<organism evidence="7 8">
    <name type="scientific">Aurantiacibacter aquimixticola</name>
    <dbReference type="NCBI Taxonomy" id="1958945"/>
    <lineage>
        <taxon>Bacteria</taxon>
        <taxon>Pseudomonadati</taxon>
        <taxon>Pseudomonadota</taxon>
        <taxon>Alphaproteobacteria</taxon>
        <taxon>Sphingomonadales</taxon>
        <taxon>Erythrobacteraceae</taxon>
        <taxon>Aurantiacibacter</taxon>
    </lineage>
</organism>
<feature type="region of interest" description="Disordered" evidence="6">
    <location>
        <begin position="21"/>
        <end position="44"/>
    </location>
</feature>
<dbReference type="GO" id="GO:1990904">
    <property type="term" value="C:ribonucleoprotein complex"/>
    <property type="evidence" value="ECO:0007669"/>
    <property type="project" value="UniProtKB-KW"/>
</dbReference>
<sequence length="44" mass="5222">MKRTFQPSNLVRARRHGFFARKATPGGRKVLRNRRRRGRKNLCA</sequence>
<evidence type="ECO:0000256" key="5">
    <source>
        <dbReference type="HAMAP-Rule" id="MF_00391"/>
    </source>
</evidence>
<dbReference type="GO" id="GO:0006412">
    <property type="term" value="P:translation"/>
    <property type="evidence" value="ECO:0007669"/>
    <property type="project" value="UniProtKB-UniRule"/>
</dbReference>
<comment type="similarity">
    <text evidence="1 5">Belongs to the bacterial ribosomal protein bL34 family.</text>
</comment>
<dbReference type="GO" id="GO:0005840">
    <property type="term" value="C:ribosome"/>
    <property type="evidence" value="ECO:0007669"/>
    <property type="project" value="UniProtKB-KW"/>
</dbReference>
<keyword evidence="8" id="KW-1185">Reference proteome</keyword>
<keyword evidence="3 5" id="KW-0687">Ribonucleoprotein</keyword>
<evidence type="ECO:0000313" key="8">
    <source>
        <dbReference type="Proteomes" id="UP000285232"/>
    </source>
</evidence>
<dbReference type="NCBIfam" id="TIGR01030">
    <property type="entry name" value="rpmH_bact"/>
    <property type="match status" value="1"/>
</dbReference>
<comment type="caution">
    <text evidence="7">The sequence shown here is derived from an EMBL/GenBank/DDBJ whole genome shotgun (WGS) entry which is preliminary data.</text>
</comment>
<dbReference type="Gene3D" id="1.10.287.3980">
    <property type="match status" value="1"/>
</dbReference>
<evidence type="ECO:0000256" key="6">
    <source>
        <dbReference type="SAM" id="MobiDB-lite"/>
    </source>
</evidence>
<dbReference type="InterPro" id="IPR020939">
    <property type="entry name" value="Ribosomal_bL34_CS"/>
</dbReference>
<evidence type="ECO:0000256" key="3">
    <source>
        <dbReference type="ARBA" id="ARBA00023274"/>
    </source>
</evidence>
<name>A0A419RU18_9SPHN</name>
<gene>
    <name evidence="5" type="primary">rpmH</name>
    <name evidence="7" type="ORF">D6201_07855</name>
</gene>
<dbReference type="RefSeq" id="WP_120048289.1">
    <property type="nucleotide sequence ID" value="NZ_RAHX01000001.1"/>
</dbReference>
<evidence type="ECO:0000256" key="1">
    <source>
        <dbReference type="ARBA" id="ARBA00010111"/>
    </source>
</evidence>
<evidence type="ECO:0000313" key="7">
    <source>
        <dbReference type="EMBL" id="RJY09281.1"/>
    </source>
</evidence>
<reference evidence="7 8" key="1">
    <citation type="journal article" date="2017" name="Int. J. Syst. Evol. Microbiol.">
        <title>Erythrobacter aquimixticola sp. nov., isolated from the junction between the ocean and a freshwater spring.</title>
        <authorList>
            <person name="Park S."/>
            <person name="Jung Y.T."/>
            <person name="Choi S.J."/>
            <person name="Yoon J.H."/>
        </authorList>
    </citation>
    <scope>NUCLEOTIDE SEQUENCE [LARGE SCALE GENOMIC DNA]</scope>
    <source>
        <strain evidence="7 8">JSSK-14</strain>
    </source>
</reference>
<dbReference type="PANTHER" id="PTHR14503:SF4">
    <property type="entry name" value="LARGE RIBOSOMAL SUBUNIT PROTEIN BL34M"/>
    <property type="match status" value="1"/>
</dbReference>
<dbReference type="HAMAP" id="MF_00391">
    <property type="entry name" value="Ribosomal_bL34"/>
    <property type="match status" value="1"/>
</dbReference>
<dbReference type="Proteomes" id="UP000285232">
    <property type="component" value="Unassembled WGS sequence"/>
</dbReference>
<feature type="compositionally biased region" description="Basic residues" evidence="6">
    <location>
        <begin position="29"/>
        <end position="44"/>
    </location>
</feature>